<dbReference type="EMBL" id="JAERUA010000019">
    <property type="protein sequence ID" value="KAI1886503.1"/>
    <property type="molecule type" value="Genomic_DNA"/>
</dbReference>
<keyword evidence="4 16" id="KW-0812">Transmembrane</keyword>
<name>A0A8T3CN21_9TELE</name>
<keyword evidence="12" id="KW-0325">Glycoprotein</keyword>
<dbReference type="InterPro" id="IPR057244">
    <property type="entry name" value="GAIN_B"/>
</dbReference>
<dbReference type="PROSITE" id="PS50261">
    <property type="entry name" value="G_PROTEIN_RECEP_F2_4"/>
    <property type="match status" value="1"/>
</dbReference>
<dbReference type="InterPro" id="IPR001740">
    <property type="entry name" value="GPCR_2_EMR1-like_rcpt"/>
</dbReference>
<dbReference type="PROSITE" id="PS00010">
    <property type="entry name" value="ASX_HYDROXYL"/>
    <property type="match status" value="2"/>
</dbReference>
<dbReference type="SMART" id="SM00303">
    <property type="entry name" value="GPS"/>
    <property type="match status" value="1"/>
</dbReference>
<dbReference type="FunFam" id="2.10.25.10:FF:000038">
    <property type="entry name" value="Fibrillin 2"/>
    <property type="match status" value="2"/>
</dbReference>
<dbReference type="SMART" id="SM00179">
    <property type="entry name" value="EGF_CA"/>
    <property type="match status" value="3"/>
</dbReference>
<dbReference type="InterPro" id="IPR049883">
    <property type="entry name" value="NOTCH1_EGF-like"/>
</dbReference>
<protein>
    <recommendedName>
        <fullName evidence="22">CD97 antigen-like</fullName>
    </recommendedName>
</protein>
<evidence type="ECO:0000256" key="6">
    <source>
        <dbReference type="ARBA" id="ARBA00022737"/>
    </source>
</evidence>
<evidence type="ECO:0000256" key="3">
    <source>
        <dbReference type="ARBA" id="ARBA00022536"/>
    </source>
</evidence>
<evidence type="ECO:0000259" key="17">
    <source>
        <dbReference type="PROSITE" id="PS50026"/>
    </source>
</evidence>
<feature type="domain" description="EGF-like" evidence="17">
    <location>
        <begin position="73"/>
        <end position="111"/>
    </location>
</feature>
<reference evidence="20" key="1">
    <citation type="submission" date="2021-01" db="EMBL/GenBank/DDBJ databases">
        <authorList>
            <person name="Zahm M."/>
            <person name="Roques C."/>
            <person name="Cabau C."/>
            <person name="Klopp C."/>
            <person name="Donnadieu C."/>
            <person name="Jouanno E."/>
            <person name="Lampietro C."/>
            <person name="Louis A."/>
            <person name="Herpin A."/>
            <person name="Echchiki A."/>
            <person name="Berthelot C."/>
            <person name="Parey E."/>
            <person name="Roest-Crollius H."/>
            <person name="Braasch I."/>
            <person name="Postlethwait J."/>
            <person name="Bobe J."/>
            <person name="Montfort J."/>
            <person name="Bouchez O."/>
            <person name="Begum T."/>
            <person name="Mejri S."/>
            <person name="Adams A."/>
            <person name="Chen W.-J."/>
            <person name="Guiguen Y."/>
        </authorList>
    </citation>
    <scope>NUCLEOTIDE SEQUENCE</scope>
    <source>
        <tissue evidence="20">Blood</tissue>
    </source>
</reference>
<dbReference type="GO" id="GO:0005886">
    <property type="term" value="C:plasma membrane"/>
    <property type="evidence" value="ECO:0007669"/>
    <property type="project" value="UniProtKB-SubCell"/>
</dbReference>
<dbReference type="PROSITE" id="PS50221">
    <property type="entry name" value="GAIN_B"/>
    <property type="match status" value="1"/>
</dbReference>
<evidence type="ECO:0000256" key="8">
    <source>
        <dbReference type="ARBA" id="ARBA00023040"/>
    </source>
</evidence>
<feature type="transmembrane region" description="Helical" evidence="16">
    <location>
        <begin position="471"/>
        <end position="489"/>
    </location>
</feature>
<dbReference type="PRINTS" id="PR00249">
    <property type="entry name" value="GPCRSECRETIN"/>
</dbReference>
<evidence type="ECO:0000256" key="12">
    <source>
        <dbReference type="ARBA" id="ARBA00023180"/>
    </source>
</evidence>
<comment type="caution">
    <text evidence="14">Lacks conserved residue(s) required for the propagation of feature annotation.</text>
</comment>
<dbReference type="InterPro" id="IPR000152">
    <property type="entry name" value="EGF-type_Asp/Asn_hydroxyl_site"/>
</dbReference>
<keyword evidence="5" id="KW-0732">Signal</keyword>
<gene>
    <name evidence="20" type="ORF">AGOR_G00196420</name>
</gene>
<keyword evidence="9 16" id="KW-0472">Membrane</keyword>
<dbReference type="InterPro" id="IPR009030">
    <property type="entry name" value="Growth_fac_rcpt_cys_sf"/>
</dbReference>
<proteinExistence type="predicted"/>
<comment type="subcellular location">
    <subcellularLocation>
        <location evidence="1">Cell membrane</location>
        <topology evidence="1">Multi-pass membrane protein</topology>
    </subcellularLocation>
</comment>
<evidence type="ECO:0000256" key="5">
    <source>
        <dbReference type="ARBA" id="ARBA00022729"/>
    </source>
</evidence>
<feature type="transmembrane region" description="Helical" evidence="16">
    <location>
        <begin position="621"/>
        <end position="639"/>
    </location>
</feature>
<keyword evidence="13" id="KW-0807">Transducer</keyword>
<dbReference type="AlphaFoldDB" id="A0A8T3CN21"/>
<feature type="domain" description="G-protein coupled receptors family 2 profile 2" evidence="19">
    <location>
        <begin position="434"/>
        <end position="674"/>
    </location>
</feature>
<feature type="transmembrane region" description="Helical" evidence="16">
    <location>
        <begin position="537"/>
        <end position="557"/>
    </location>
</feature>
<keyword evidence="3 14" id="KW-0245">EGF-like domain</keyword>
<evidence type="ECO:0000259" key="18">
    <source>
        <dbReference type="PROSITE" id="PS50221"/>
    </source>
</evidence>
<evidence type="ECO:0000256" key="13">
    <source>
        <dbReference type="ARBA" id="ARBA00023224"/>
    </source>
</evidence>
<dbReference type="InterPro" id="IPR046338">
    <property type="entry name" value="GAIN_dom_sf"/>
</dbReference>
<dbReference type="PANTHER" id="PTHR12011">
    <property type="entry name" value="ADHESION G-PROTEIN COUPLED RECEPTOR"/>
    <property type="match status" value="1"/>
</dbReference>
<keyword evidence="6" id="KW-0677">Repeat</keyword>
<evidence type="ECO:0000256" key="9">
    <source>
        <dbReference type="ARBA" id="ARBA00023136"/>
    </source>
</evidence>
<dbReference type="InterPro" id="IPR001881">
    <property type="entry name" value="EGF-like_Ca-bd_dom"/>
</dbReference>
<feature type="transmembrane region" description="Helical" evidence="16">
    <location>
        <begin position="436"/>
        <end position="459"/>
    </location>
</feature>
<keyword evidence="10" id="KW-1015">Disulfide bond</keyword>
<evidence type="ECO:0000256" key="7">
    <source>
        <dbReference type="ARBA" id="ARBA00022989"/>
    </source>
</evidence>
<sequence length="727" mass="79686">MNSVDNGRSLLRSLNSQPIKNILNVDECTEPVCGQHAKCFNTNGSYYCQCVPGFQANAQTTNFTAFTGVSCLDINECLDIQDVCGPKATCRNTMGSHNCSCTEGYISSTGQKVFHSNEEVTCEDVDECLDDPSICGEQGSCNNTEGSYICLCRPGYSNYGNAQARCIELNCDAFKTKGTSGQSLPGLQDILSLMKGNCLELSSGTGQLHGETVLEKLFTKADEVLSSGLPWEGSQVSALLGSVENAMRLIGPQMKQNHTRMETQYTEAELQVWRQRAPPQGPLSMSGDQARLDMHWETAAGNGSYPGFAMAALVTYKGLESATNHSFPAPPSDRPGHGHSFQINSKVVTAIVSNPATEHLDKPVTFTFSHLQSRDGGVNYTCVFWDTQRGKGAWSTQGCRMVRSNSTHTVCSCSHLSSFAVLMSLYELKDSFQLQLITWVGLSLSLVCLLICIITFCCCRSIQGTRNTIHLHLCICLFIADLVFLAGISRTENRVGCGLVAALLHYFFLAAFCWMCLEGVQLYRMVVLVFNTTLRPLVMMAAGYGVPTTIVAISAIANAQGYGTDRHCWLSLENGFIWSFFGPVCVIIVLNAFFFIITVWKLAQKFSSLNPDMSNLRKIKTFTVTAIAQLCVLGTMWIFGCFQFEARTLVMSYLFTILNSLQGVLVFVMHCLLSKQVREEYAKLLPCICPDLSQKKKYSELSSSQQASSSQASRSLGSGQNTGESQI</sequence>
<evidence type="ECO:0000256" key="16">
    <source>
        <dbReference type="SAM" id="Phobius"/>
    </source>
</evidence>
<feature type="transmembrane region" description="Helical" evidence="16">
    <location>
        <begin position="577"/>
        <end position="600"/>
    </location>
</feature>
<keyword evidence="2" id="KW-1003">Cell membrane</keyword>
<dbReference type="PANTHER" id="PTHR12011:SF433">
    <property type="entry name" value="ADHESION G PROTEIN-COUPLED RECEPTOR E1-LIKE-RELATED"/>
    <property type="match status" value="1"/>
</dbReference>
<dbReference type="Pfam" id="PF07645">
    <property type="entry name" value="EGF_CA"/>
    <property type="match status" value="3"/>
</dbReference>
<dbReference type="GO" id="GO:0004930">
    <property type="term" value="F:G protein-coupled receptor activity"/>
    <property type="evidence" value="ECO:0007669"/>
    <property type="project" value="UniProtKB-KW"/>
</dbReference>
<dbReference type="PRINTS" id="PR01128">
    <property type="entry name" value="EMR1HORMONER"/>
</dbReference>
<dbReference type="GO" id="GO:0005509">
    <property type="term" value="F:calcium ion binding"/>
    <property type="evidence" value="ECO:0007669"/>
    <property type="project" value="InterPro"/>
</dbReference>
<feature type="domain" description="GAIN-B" evidence="18">
    <location>
        <begin position="268"/>
        <end position="429"/>
    </location>
</feature>
<dbReference type="SUPFAM" id="SSF81321">
    <property type="entry name" value="Family A G protein-coupled receptor-like"/>
    <property type="match status" value="1"/>
</dbReference>
<dbReference type="Gene3D" id="2.10.25.10">
    <property type="entry name" value="Laminin"/>
    <property type="match status" value="3"/>
</dbReference>
<organism evidence="20 21">
    <name type="scientific">Albula goreensis</name>
    <dbReference type="NCBI Taxonomy" id="1534307"/>
    <lineage>
        <taxon>Eukaryota</taxon>
        <taxon>Metazoa</taxon>
        <taxon>Chordata</taxon>
        <taxon>Craniata</taxon>
        <taxon>Vertebrata</taxon>
        <taxon>Euteleostomi</taxon>
        <taxon>Actinopterygii</taxon>
        <taxon>Neopterygii</taxon>
        <taxon>Teleostei</taxon>
        <taxon>Albuliformes</taxon>
        <taxon>Albulidae</taxon>
        <taxon>Albula</taxon>
    </lineage>
</organism>
<feature type="region of interest" description="Disordered" evidence="15">
    <location>
        <begin position="700"/>
        <end position="727"/>
    </location>
</feature>
<dbReference type="SUPFAM" id="SSF57184">
    <property type="entry name" value="Growth factor receptor domain"/>
    <property type="match status" value="1"/>
</dbReference>
<dbReference type="PROSITE" id="PS01187">
    <property type="entry name" value="EGF_CA"/>
    <property type="match status" value="1"/>
</dbReference>
<keyword evidence="8" id="KW-0297">G-protein coupled receptor</keyword>
<evidence type="ECO:0000256" key="1">
    <source>
        <dbReference type="ARBA" id="ARBA00004651"/>
    </source>
</evidence>
<dbReference type="FunFam" id="2.10.25.10:FF:000017">
    <property type="entry name" value="latent-transforming growth factor beta-binding protein 4 isoform X1"/>
    <property type="match status" value="1"/>
</dbReference>
<evidence type="ECO:0000256" key="15">
    <source>
        <dbReference type="SAM" id="MobiDB-lite"/>
    </source>
</evidence>
<feature type="domain" description="EGF-like" evidence="17">
    <location>
        <begin position="124"/>
        <end position="167"/>
    </location>
</feature>
<evidence type="ECO:0000313" key="20">
    <source>
        <dbReference type="EMBL" id="KAI1886503.1"/>
    </source>
</evidence>
<evidence type="ECO:0000256" key="4">
    <source>
        <dbReference type="ARBA" id="ARBA00022692"/>
    </source>
</evidence>
<dbReference type="Pfam" id="PF00002">
    <property type="entry name" value="7tm_2"/>
    <property type="match status" value="1"/>
</dbReference>
<dbReference type="InterPro" id="IPR000832">
    <property type="entry name" value="GPCR_2_secretin-like"/>
</dbReference>
<dbReference type="CDD" id="cd00054">
    <property type="entry name" value="EGF_CA"/>
    <property type="match status" value="3"/>
</dbReference>
<dbReference type="Proteomes" id="UP000829720">
    <property type="component" value="Unassembled WGS sequence"/>
</dbReference>
<dbReference type="Pfam" id="PF01825">
    <property type="entry name" value="GPS"/>
    <property type="match status" value="1"/>
</dbReference>
<comment type="caution">
    <text evidence="20">The sequence shown here is derived from an EMBL/GenBank/DDBJ whole genome shotgun (WGS) entry which is preliminary data.</text>
</comment>
<keyword evidence="7 16" id="KW-1133">Transmembrane helix</keyword>
<dbReference type="OrthoDB" id="1100386at2759"/>
<evidence type="ECO:0000256" key="11">
    <source>
        <dbReference type="ARBA" id="ARBA00023170"/>
    </source>
</evidence>
<evidence type="ECO:0008006" key="22">
    <source>
        <dbReference type="Google" id="ProtNLM"/>
    </source>
</evidence>
<evidence type="ECO:0000259" key="19">
    <source>
        <dbReference type="PROSITE" id="PS50261"/>
    </source>
</evidence>
<dbReference type="InterPro" id="IPR000742">
    <property type="entry name" value="EGF"/>
</dbReference>
<accession>A0A8T3CN21</accession>
<dbReference type="Gene3D" id="2.60.220.50">
    <property type="match status" value="1"/>
</dbReference>
<feature type="transmembrane region" description="Helical" evidence="16">
    <location>
        <begin position="651"/>
        <end position="673"/>
    </location>
</feature>
<dbReference type="InterPro" id="IPR018097">
    <property type="entry name" value="EGF_Ca-bd_CS"/>
</dbReference>
<dbReference type="SMART" id="SM00181">
    <property type="entry name" value="EGF"/>
    <property type="match status" value="3"/>
</dbReference>
<feature type="compositionally biased region" description="Low complexity" evidence="15">
    <location>
        <begin position="700"/>
        <end position="719"/>
    </location>
</feature>
<keyword evidence="11" id="KW-0675">Receptor</keyword>
<dbReference type="PROSITE" id="PS50026">
    <property type="entry name" value="EGF_3"/>
    <property type="match status" value="3"/>
</dbReference>
<dbReference type="GO" id="GO:0030855">
    <property type="term" value="P:epithelial cell differentiation"/>
    <property type="evidence" value="ECO:0007669"/>
    <property type="project" value="UniProtKB-ARBA"/>
</dbReference>
<dbReference type="GO" id="GO:0007189">
    <property type="term" value="P:adenylate cyclase-activating G protein-coupled receptor signaling pathway"/>
    <property type="evidence" value="ECO:0007669"/>
    <property type="project" value="TreeGrafter"/>
</dbReference>
<evidence type="ECO:0000256" key="10">
    <source>
        <dbReference type="ARBA" id="ARBA00023157"/>
    </source>
</evidence>
<keyword evidence="21" id="KW-1185">Reference proteome</keyword>
<feature type="domain" description="EGF-like" evidence="17">
    <location>
        <begin position="24"/>
        <end position="59"/>
    </location>
</feature>
<evidence type="ECO:0000256" key="14">
    <source>
        <dbReference type="PROSITE-ProRule" id="PRU00076"/>
    </source>
</evidence>
<dbReference type="InterPro" id="IPR000203">
    <property type="entry name" value="GPS"/>
</dbReference>
<dbReference type="InterPro" id="IPR017981">
    <property type="entry name" value="GPCR_2-like_7TM"/>
</dbReference>
<feature type="transmembrane region" description="Helical" evidence="16">
    <location>
        <begin position="495"/>
        <end position="517"/>
    </location>
</feature>
<evidence type="ECO:0000256" key="2">
    <source>
        <dbReference type="ARBA" id="ARBA00022475"/>
    </source>
</evidence>
<evidence type="ECO:0000313" key="21">
    <source>
        <dbReference type="Proteomes" id="UP000829720"/>
    </source>
</evidence>
<dbReference type="Gene3D" id="1.20.1070.10">
    <property type="entry name" value="Rhodopsin 7-helix transmembrane proteins"/>
    <property type="match status" value="1"/>
</dbReference>
<dbReference type="GO" id="GO:0007166">
    <property type="term" value="P:cell surface receptor signaling pathway"/>
    <property type="evidence" value="ECO:0007669"/>
    <property type="project" value="InterPro"/>
</dbReference>
<dbReference type="FunFam" id="1.20.1070.10:FF:000136">
    <property type="entry name" value="Adhesion G protein-coupled receptor E5"/>
    <property type="match status" value="1"/>
</dbReference>